<dbReference type="EMBL" id="HE971709">
    <property type="protein sequence ID" value="CCK32811.1"/>
    <property type="molecule type" value="Genomic_DNA"/>
</dbReference>
<evidence type="ECO:0000313" key="2">
    <source>
        <dbReference type="Proteomes" id="UP000008043"/>
    </source>
</evidence>
<organism evidence="1 2">
    <name type="scientific">Streptomyces davaonensis (strain DSM 101723 / JCM 4913 / KCC S-0913 / 768)</name>
    <dbReference type="NCBI Taxonomy" id="1214101"/>
    <lineage>
        <taxon>Bacteria</taxon>
        <taxon>Bacillati</taxon>
        <taxon>Actinomycetota</taxon>
        <taxon>Actinomycetes</taxon>
        <taxon>Kitasatosporales</taxon>
        <taxon>Streptomycetaceae</taxon>
        <taxon>Streptomyces</taxon>
    </lineage>
</organism>
<reference evidence="1 2" key="1">
    <citation type="journal article" date="2012" name="J. Bacteriol.">
        <title>Genome sequence of the bacterium Streptomyces davawensis JCM 4913 and heterologous production of the unique antibiotic roseoflavin.</title>
        <authorList>
            <person name="Jankowitsch F."/>
            <person name="Schwarz J."/>
            <person name="Ruckert C."/>
            <person name="Gust B."/>
            <person name="Szczepanowski R."/>
            <person name="Blom J."/>
            <person name="Pelzer S."/>
            <person name="Kalinowski J."/>
            <person name="Mack M."/>
        </authorList>
    </citation>
    <scope>NUCLEOTIDE SEQUENCE [LARGE SCALE GENOMIC DNA]</scope>
    <source>
        <strain evidence="2">DSM 101723 / JCM 4913 / KCC S-0913 / 768</strain>
    </source>
</reference>
<accession>K4R983</accession>
<sequence>MTGGNVNGGGGVERNVERVMTKIKFESVFAPAMEGHGQRSIILRVDGEEVWEGHIGQGEIVNINVTLPIQTLSVELGTRRFDEHGNPDGFLNYKHLVEIPHPSEEDVWKVTLFDDNMTRALFRSRIDGLGGKFELEVSFHG</sequence>
<dbReference type="eggNOG" id="ENOG5032DFY">
    <property type="taxonomic scope" value="Bacteria"/>
</dbReference>
<protein>
    <submittedName>
        <fullName evidence="1">Uncharacterized protein</fullName>
    </submittedName>
</protein>
<dbReference type="RefSeq" id="WP_015663127.1">
    <property type="nucleotide sequence ID" value="NC_020504.1"/>
</dbReference>
<gene>
    <name evidence="1" type="ORF">BN159_8433</name>
</gene>
<dbReference type="KEGG" id="sdv:BN159_8433"/>
<name>K4R983_STRDJ</name>
<dbReference type="HOGENOM" id="CLU_1824187_0_0_11"/>
<dbReference type="PATRIC" id="fig|1214101.3.peg.8527"/>
<evidence type="ECO:0000313" key="1">
    <source>
        <dbReference type="EMBL" id="CCK32811.1"/>
    </source>
</evidence>
<dbReference type="Proteomes" id="UP000008043">
    <property type="component" value="Chromosome"/>
</dbReference>
<keyword evidence="2" id="KW-1185">Reference proteome</keyword>
<proteinExistence type="predicted"/>
<dbReference type="AlphaFoldDB" id="K4R983"/>